<keyword evidence="2" id="KW-0812">Transmembrane</keyword>
<evidence type="ECO:0000256" key="1">
    <source>
        <dbReference type="SAM" id="MobiDB-lite"/>
    </source>
</evidence>
<feature type="transmembrane region" description="Helical" evidence="2">
    <location>
        <begin position="102"/>
        <end position="125"/>
    </location>
</feature>
<feature type="compositionally biased region" description="Polar residues" evidence="1">
    <location>
        <begin position="566"/>
        <end position="584"/>
    </location>
</feature>
<feature type="compositionally biased region" description="Basic and acidic residues" evidence="1">
    <location>
        <begin position="413"/>
        <end position="440"/>
    </location>
</feature>
<dbReference type="EMBL" id="AYZB01000008">
    <property type="protein sequence ID" value="KRM23676.1"/>
    <property type="molecule type" value="Genomic_DNA"/>
</dbReference>
<proteinExistence type="predicted"/>
<feature type="transmembrane region" description="Helical" evidence="2">
    <location>
        <begin position="250"/>
        <end position="276"/>
    </location>
</feature>
<comment type="caution">
    <text evidence="4">The sequence shown here is derived from an EMBL/GenBank/DDBJ whole genome shotgun (WGS) entry which is preliminary data.</text>
</comment>
<dbReference type="Pfam" id="PF26635">
    <property type="entry name" value="DUF8208"/>
    <property type="match status" value="1"/>
</dbReference>
<evidence type="ECO:0000256" key="2">
    <source>
        <dbReference type="SAM" id="Phobius"/>
    </source>
</evidence>
<feature type="compositionally biased region" description="Basic and acidic residues" evidence="1">
    <location>
        <begin position="449"/>
        <end position="489"/>
    </location>
</feature>
<keyword evidence="2" id="KW-0472">Membrane</keyword>
<protein>
    <recommendedName>
        <fullName evidence="3">DUF8208 domain-containing protein</fullName>
    </recommendedName>
</protein>
<dbReference type="RefSeq" id="WP_057907965.1">
    <property type="nucleotide sequence ID" value="NZ_AYZB01000008.1"/>
</dbReference>
<name>A0AA89I1T0_9LACO</name>
<evidence type="ECO:0000313" key="5">
    <source>
        <dbReference type="Proteomes" id="UP000050823"/>
    </source>
</evidence>
<evidence type="ECO:0000259" key="3">
    <source>
        <dbReference type="Pfam" id="PF26635"/>
    </source>
</evidence>
<feature type="region of interest" description="Disordered" evidence="1">
    <location>
        <begin position="409"/>
        <end position="622"/>
    </location>
</feature>
<dbReference type="Proteomes" id="UP000050823">
    <property type="component" value="Unassembled WGS sequence"/>
</dbReference>
<dbReference type="NCBIfam" id="NF045890">
    <property type="entry name" value="conj_pls20_p028"/>
    <property type="match status" value="1"/>
</dbReference>
<keyword evidence="2" id="KW-1133">Transmembrane helix</keyword>
<organism evidence="4 5">
    <name type="scientific">Latilactobacillus graminis DSM 20719</name>
    <dbReference type="NCBI Taxonomy" id="1423752"/>
    <lineage>
        <taxon>Bacteria</taxon>
        <taxon>Bacillati</taxon>
        <taxon>Bacillota</taxon>
        <taxon>Bacilli</taxon>
        <taxon>Lactobacillales</taxon>
        <taxon>Lactobacillaceae</taxon>
        <taxon>Latilactobacillus</taxon>
    </lineage>
</organism>
<gene>
    <name evidence="4" type="ORF">FC90_GL001468</name>
</gene>
<feature type="compositionally biased region" description="Basic and acidic residues" evidence="1">
    <location>
        <begin position="643"/>
        <end position="656"/>
    </location>
</feature>
<feature type="region of interest" description="Disordered" evidence="1">
    <location>
        <begin position="643"/>
        <end position="670"/>
    </location>
</feature>
<feature type="compositionally biased region" description="Basic and acidic residues" evidence="1">
    <location>
        <begin position="590"/>
        <end position="609"/>
    </location>
</feature>
<dbReference type="InterPro" id="IPR058521">
    <property type="entry name" value="DUF8208"/>
</dbReference>
<evidence type="ECO:0000313" key="4">
    <source>
        <dbReference type="EMBL" id="KRM23676.1"/>
    </source>
</evidence>
<feature type="transmembrane region" description="Helical" evidence="2">
    <location>
        <begin position="73"/>
        <end position="90"/>
    </location>
</feature>
<reference evidence="4 5" key="1">
    <citation type="journal article" date="2015" name="Genome Announc.">
        <title>Expanding the biotechnology potential of lactobacilli through comparative genomics of 213 strains and associated genera.</title>
        <authorList>
            <person name="Sun Z."/>
            <person name="Harris H.M."/>
            <person name="McCann A."/>
            <person name="Guo C."/>
            <person name="Argimon S."/>
            <person name="Zhang W."/>
            <person name="Yang X."/>
            <person name="Jeffery I.B."/>
            <person name="Cooney J.C."/>
            <person name="Kagawa T.F."/>
            <person name="Liu W."/>
            <person name="Song Y."/>
            <person name="Salvetti E."/>
            <person name="Wrobel A."/>
            <person name="Rasinkangas P."/>
            <person name="Parkhill J."/>
            <person name="Rea M.C."/>
            <person name="O'Sullivan O."/>
            <person name="Ritari J."/>
            <person name="Douillard F.P."/>
            <person name="Paul Ross R."/>
            <person name="Yang R."/>
            <person name="Briner A.E."/>
            <person name="Felis G.E."/>
            <person name="de Vos W.M."/>
            <person name="Barrangou R."/>
            <person name="Klaenhammer T.R."/>
            <person name="Caufield P.W."/>
            <person name="Cui Y."/>
            <person name="Zhang H."/>
            <person name="O'Toole P.W."/>
        </authorList>
    </citation>
    <scope>NUCLEOTIDE SEQUENCE [LARGE SCALE GENOMIC DNA]</scope>
    <source>
        <strain evidence="4 5">DSM 20719</strain>
    </source>
</reference>
<dbReference type="AlphaFoldDB" id="A0AA89I1T0"/>
<accession>A0AA89I1T0</accession>
<sequence>MKQAQIISMLQHIKDYLDNASMIKDAIRGFEFSLVKGCMFLYGQFAGALNYVFKKISFYDTLDDKLWSSLSGIRGLILLIALALFGIFIFRNRGEEKSDAPVNMFYIVILMMALANITSSAVSFVHVNEVASDVTDQKNAAMQQFRETTDDVYMLGKQNWNITNYKKKKNKLGAKYLPNIDYFDINEKIEDPKKANEDELLKYRIVDNSDPGKKQYETQEIADTSGMLSSLKRIVTDSYYRWHWHPIQNIIFYILGILALAIMSIRSTVLIIRIGFDFGFLKVAGLSVFSSFTKFKELFMQFLTSFAILAATLWQYRVFQIWNDGIANAPLIPKFLMLLGGIEFLLDGPVMIQKAMGVDAGLKTSAGTLAGGLFAGKAVADKATDSAEEIAKMTSGGIGVAAGIVAGKSKGKPLNDAKKKTAKNESKDRAKDQSGDKDKQQQNNGLKTDQNKKNPQDKQNDDKSNNKDFERKSDQQQNKGLEDQPEAGKNDAPAGFKDDREEQTGKGLNDDADLQGLDGMEPPLEGGEEQSGTELPDNSDEHQQQNGRPLNDQGKNDSKEPEIPNEPQNDQSGEPLIEQSNKQDQAGKPLNEESAHDDLTQNQDKREQPENPVIKHAKTYFTNPQTRVGRVVRSYQRGQEFGQDIREYHLQKDNRGLKQKSYGNKRGDKL</sequence>
<dbReference type="InterPro" id="IPR058066">
    <property type="entry name" value="pXO2-14_N"/>
</dbReference>
<feature type="domain" description="DUF8208" evidence="3">
    <location>
        <begin position="19"/>
        <end position="372"/>
    </location>
</feature>